<dbReference type="InterPro" id="IPR037992">
    <property type="entry name" value="TRAPPC6/Trs33"/>
</dbReference>
<gene>
    <name evidence="1" type="ORF">CQW23_01122</name>
</gene>
<dbReference type="OrthoDB" id="941624at2759"/>
<accession>A0A2G2XMT4</accession>
<evidence type="ECO:0000313" key="1">
    <source>
        <dbReference type="EMBL" id="PHT58759.1"/>
    </source>
</evidence>
<dbReference type="GO" id="GO:0005802">
    <property type="term" value="C:trans-Golgi network"/>
    <property type="evidence" value="ECO:0007669"/>
    <property type="project" value="TreeGrafter"/>
</dbReference>
<reference evidence="1 2" key="1">
    <citation type="journal article" date="2017" name="Genome Biol.">
        <title>New reference genome sequences of hot pepper reveal the massive evolution of plant disease-resistance genes by retroduplication.</title>
        <authorList>
            <person name="Kim S."/>
            <person name="Park J."/>
            <person name="Yeom S.I."/>
            <person name="Kim Y.M."/>
            <person name="Seo E."/>
            <person name="Kim K.T."/>
            <person name="Kim M.S."/>
            <person name="Lee J.M."/>
            <person name="Cheong K."/>
            <person name="Shin H.S."/>
            <person name="Kim S.B."/>
            <person name="Han K."/>
            <person name="Lee J."/>
            <person name="Park M."/>
            <person name="Lee H.A."/>
            <person name="Lee H.Y."/>
            <person name="Lee Y."/>
            <person name="Oh S."/>
            <person name="Lee J.H."/>
            <person name="Choi E."/>
            <person name="Choi E."/>
            <person name="Lee S.E."/>
            <person name="Jeon J."/>
            <person name="Kim H."/>
            <person name="Choi G."/>
            <person name="Song H."/>
            <person name="Lee J."/>
            <person name="Lee S.C."/>
            <person name="Kwon J.K."/>
            <person name="Lee H.Y."/>
            <person name="Koo N."/>
            <person name="Hong Y."/>
            <person name="Kim R.W."/>
            <person name="Kang W.H."/>
            <person name="Huh J.H."/>
            <person name="Kang B.C."/>
            <person name="Yang T.J."/>
            <person name="Lee Y.H."/>
            <person name="Bennetzen J.L."/>
            <person name="Choi D."/>
        </authorList>
    </citation>
    <scope>NUCLEOTIDE SEQUENCE [LARGE SCALE GENOMIC DNA]</scope>
    <source>
        <strain evidence="2">cv. PBC81</strain>
    </source>
</reference>
<dbReference type="STRING" id="33114.A0A2G2XMT4"/>
<dbReference type="AlphaFoldDB" id="A0A2G2XMT4"/>
<dbReference type="Proteomes" id="UP000224567">
    <property type="component" value="Unassembled WGS sequence"/>
</dbReference>
<name>A0A2G2XMT4_CAPBA</name>
<dbReference type="InterPro" id="IPR007194">
    <property type="entry name" value="TRAPP_component"/>
</dbReference>
<comment type="caution">
    <text evidence="1">The sequence shown here is derived from an EMBL/GenBank/DDBJ whole genome shotgun (WGS) entry which is preliminary data.</text>
</comment>
<protein>
    <submittedName>
        <fullName evidence="1">Uncharacterized protein</fullName>
    </submittedName>
</protein>
<evidence type="ECO:0000313" key="2">
    <source>
        <dbReference type="Proteomes" id="UP000224567"/>
    </source>
</evidence>
<dbReference type="Gene3D" id="3.30.1380.20">
    <property type="entry name" value="Trafficking protein particle complex subunit 3"/>
    <property type="match status" value="1"/>
</dbReference>
<proteinExistence type="predicted"/>
<dbReference type="Pfam" id="PF04051">
    <property type="entry name" value="TRAPP"/>
    <property type="match status" value="1"/>
</dbReference>
<sequence length="242" mass="27330">MGKTVTLKFTKPHAILSSPIVSPLLETLFGSLGVTGKVAAMSLRSRVQALETAPCRNERCLQWRLRLQSFLGYEGLVSADLVLRHFSFDIDDLQCSLVEPLLITRLLLFMSQSLDQDARGTFVLQDNRFRWLSRMLVDPSTGTLGSIQYPSAMAENKVAQAIGMHLYFPCGIKRGHFQTLEIPVQFLQIYLIFLLARSKLRHYIAAMQVSIGLEHDFKALIHFMQSKTYCFHGYNESALSLA</sequence>
<keyword evidence="2" id="KW-1185">Reference proteome</keyword>
<dbReference type="EMBL" id="MLFT02000001">
    <property type="protein sequence ID" value="PHT58759.1"/>
    <property type="molecule type" value="Genomic_DNA"/>
</dbReference>
<dbReference type="PANTHER" id="PTHR12817:SF0">
    <property type="entry name" value="GEO08327P1"/>
    <property type="match status" value="1"/>
</dbReference>
<dbReference type="GO" id="GO:0005801">
    <property type="term" value="C:cis-Golgi network"/>
    <property type="evidence" value="ECO:0007669"/>
    <property type="project" value="TreeGrafter"/>
</dbReference>
<dbReference type="PANTHER" id="PTHR12817">
    <property type="entry name" value="TRAFFICKING PROTEIN PARTICLE COMPLEX SUBUNIT 6B"/>
    <property type="match status" value="1"/>
</dbReference>
<dbReference type="GO" id="GO:0006888">
    <property type="term" value="P:endoplasmic reticulum to Golgi vesicle-mediated transport"/>
    <property type="evidence" value="ECO:0007669"/>
    <property type="project" value="TreeGrafter"/>
</dbReference>
<organism evidence="1 2">
    <name type="scientific">Capsicum baccatum</name>
    <name type="common">Peruvian pepper</name>
    <dbReference type="NCBI Taxonomy" id="33114"/>
    <lineage>
        <taxon>Eukaryota</taxon>
        <taxon>Viridiplantae</taxon>
        <taxon>Streptophyta</taxon>
        <taxon>Embryophyta</taxon>
        <taxon>Tracheophyta</taxon>
        <taxon>Spermatophyta</taxon>
        <taxon>Magnoliopsida</taxon>
        <taxon>eudicotyledons</taxon>
        <taxon>Gunneridae</taxon>
        <taxon>Pentapetalae</taxon>
        <taxon>asterids</taxon>
        <taxon>lamiids</taxon>
        <taxon>Solanales</taxon>
        <taxon>Solanaceae</taxon>
        <taxon>Solanoideae</taxon>
        <taxon>Capsiceae</taxon>
        <taxon>Capsicum</taxon>
    </lineage>
</organism>
<reference evidence="2" key="2">
    <citation type="journal article" date="2017" name="J. Anim. Genet.">
        <title>Multiple reference genome sequences of hot pepper reveal the massive evolution of plant disease resistance genes by retroduplication.</title>
        <authorList>
            <person name="Kim S."/>
            <person name="Park J."/>
            <person name="Yeom S.-I."/>
            <person name="Kim Y.-M."/>
            <person name="Seo E."/>
            <person name="Kim K.-T."/>
            <person name="Kim M.-S."/>
            <person name="Lee J.M."/>
            <person name="Cheong K."/>
            <person name="Shin H.-S."/>
            <person name="Kim S.-B."/>
            <person name="Han K."/>
            <person name="Lee J."/>
            <person name="Park M."/>
            <person name="Lee H.-A."/>
            <person name="Lee H.-Y."/>
            <person name="Lee Y."/>
            <person name="Oh S."/>
            <person name="Lee J.H."/>
            <person name="Choi E."/>
            <person name="Choi E."/>
            <person name="Lee S.E."/>
            <person name="Jeon J."/>
            <person name="Kim H."/>
            <person name="Choi G."/>
            <person name="Song H."/>
            <person name="Lee J."/>
            <person name="Lee S.-C."/>
            <person name="Kwon J.-K."/>
            <person name="Lee H.-Y."/>
            <person name="Koo N."/>
            <person name="Hong Y."/>
            <person name="Kim R.W."/>
            <person name="Kang W.-H."/>
            <person name="Huh J.H."/>
            <person name="Kang B.-C."/>
            <person name="Yang T.-J."/>
            <person name="Lee Y.-H."/>
            <person name="Bennetzen J.L."/>
            <person name="Choi D."/>
        </authorList>
    </citation>
    <scope>NUCLEOTIDE SEQUENCE [LARGE SCALE GENOMIC DNA]</scope>
    <source>
        <strain evidence="2">cv. PBC81</strain>
    </source>
</reference>
<dbReference type="GO" id="GO:0030008">
    <property type="term" value="C:TRAPP complex"/>
    <property type="evidence" value="ECO:0007669"/>
    <property type="project" value="TreeGrafter"/>
</dbReference>